<proteinExistence type="inferred from homology"/>
<dbReference type="AlphaFoldDB" id="A0A7G5GZ81"/>
<dbReference type="Gene3D" id="3.40.605.10">
    <property type="entry name" value="Aldehyde Dehydrogenase, Chain A, domain 1"/>
    <property type="match status" value="1"/>
</dbReference>
<dbReference type="EMBL" id="CP059732">
    <property type="protein sequence ID" value="QMW04173.1"/>
    <property type="molecule type" value="Genomic_DNA"/>
</dbReference>
<dbReference type="InterPro" id="IPR016160">
    <property type="entry name" value="Ald_DH_CS_CYS"/>
</dbReference>
<evidence type="ECO:0000256" key="3">
    <source>
        <dbReference type="ARBA" id="ARBA00023027"/>
    </source>
</evidence>
<keyword evidence="3" id="KW-0520">NAD</keyword>
<evidence type="ECO:0000313" key="7">
    <source>
        <dbReference type="EMBL" id="QMW04173.1"/>
    </source>
</evidence>
<evidence type="ECO:0000259" key="6">
    <source>
        <dbReference type="Pfam" id="PF00171"/>
    </source>
</evidence>
<dbReference type="PROSITE" id="PS00687">
    <property type="entry name" value="ALDEHYDE_DEHYDR_GLU"/>
    <property type="match status" value="1"/>
</dbReference>
<keyword evidence="2 5" id="KW-0560">Oxidoreductase</keyword>
<accession>A0A7G5GZ81</accession>
<comment type="similarity">
    <text evidence="1 5">Belongs to the aldehyde dehydrogenase family.</text>
</comment>
<reference evidence="7 8" key="1">
    <citation type="submission" date="2020-07" db="EMBL/GenBank/DDBJ databases">
        <title>Spirosoma foliorum sp. nov., isolated from the leaves on the Nejang mountain Korea, Republic of.</title>
        <authorList>
            <person name="Ho H."/>
            <person name="Lee Y.-J."/>
            <person name="Nurcahyanto D.-A."/>
            <person name="Kim S.-G."/>
        </authorList>
    </citation>
    <scope>NUCLEOTIDE SEQUENCE [LARGE SCALE GENOMIC DNA]</scope>
    <source>
        <strain evidence="7 8">PL0136</strain>
    </source>
</reference>
<dbReference type="Proteomes" id="UP000515369">
    <property type="component" value="Chromosome"/>
</dbReference>
<dbReference type="InterPro" id="IPR016161">
    <property type="entry name" value="Ald_DH/histidinol_DH"/>
</dbReference>
<keyword evidence="8" id="KW-1185">Reference proteome</keyword>
<evidence type="ECO:0000256" key="1">
    <source>
        <dbReference type="ARBA" id="ARBA00009986"/>
    </source>
</evidence>
<dbReference type="GO" id="GO:0016620">
    <property type="term" value="F:oxidoreductase activity, acting on the aldehyde or oxo group of donors, NAD or NADP as acceptor"/>
    <property type="evidence" value="ECO:0007669"/>
    <property type="project" value="InterPro"/>
</dbReference>
<evidence type="ECO:0000256" key="5">
    <source>
        <dbReference type="RuleBase" id="RU003345"/>
    </source>
</evidence>
<evidence type="ECO:0000256" key="4">
    <source>
        <dbReference type="PROSITE-ProRule" id="PRU10007"/>
    </source>
</evidence>
<evidence type="ECO:0000256" key="2">
    <source>
        <dbReference type="ARBA" id="ARBA00023002"/>
    </source>
</evidence>
<dbReference type="PANTHER" id="PTHR42986:SF1">
    <property type="entry name" value="BENZALDEHYDE DEHYDROGENASE YFMT"/>
    <property type="match status" value="1"/>
</dbReference>
<dbReference type="PROSITE" id="PS00070">
    <property type="entry name" value="ALDEHYDE_DEHYDR_CYS"/>
    <property type="match status" value="1"/>
</dbReference>
<dbReference type="Pfam" id="PF00171">
    <property type="entry name" value="Aldedh"/>
    <property type="match status" value="1"/>
</dbReference>
<evidence type="ECO:0000313" key="8">
    <source>
        <dbReference type="Proteomes" id="UP000515369"/>
    </source>
</evidence>
<gene>
    <name evidence="7" type="ORF">H3H32_04235</name>
</gene>
<name>A0A7G5GZ81_9BACT</name>
<dbReference type="KEGG" id="sfol:H3H32_04235"/>
<dbReference type="InterPro" id="IPR015590">
    <property type="entry name" value="Aldehyde_DH_dom"/>
</dbReference>
<dbReference type="PANTHER" id="PTHR42986">
    <property type="entry name" value="BENZALDEHYDE DEHYDROGENASE YFMT"/>
    <property type="match status" value="1"/>
</dbReference>
<organism evidence="7 8">
    <name type="scientific">Spirosoma foliorum</name>
    <dbReference type="NCBI Taxonomy" id="2710596"/>
    <lineage>
        <taxon>Bacteria</taxon>
        <taxon>Pseudomonadati</taxon>
        <taxon>Bacteroidota</taxon>
        <taxon>Cytophagia</taxon>
        <taxon>Cytophagales</taxon>
        <taxon>Cytophagaceae</taxon>
        <taxon>Spirosoma</taxon>
    </lineage>
</organism>
<dbReference type="InterPro" id="IPR029510">
    <property type="entry name" value="Ald_DH_CS_GLU"/>
</dbReference>
<dbReference type="InterPro" id="IPR016163">
    <property type="entry name" value="Ald_DH_C"/>
</dbReference>
<protein>
    <submittedName>
        <fullName evidence="7">Aldehyde dehydrogenase family protein</fullName>
    </submittedName>
</protein>
<dbReference type="FunFam" id="3.40.605.10:FF:000007">
    <property type="entry name" value="NAD/NADP-dependent betaine aldehyde dehydrogenase"/>
    <property type="match status" value="1"/>
</dbReference>
<dbReference type="SUPFAM" id="SSF53720">
    <property type="entry name" value="ALDH-like"/>
    <property type="match status" value="1"/>
</dbReference>
<dbReference type="InterPro" id="IPR016162">
    <property type="entry name" value="Ald_DH_N"/>
</dbReference>
<feature type="active site" evidence="4">
    <location>
        <position position="268"/>
    </location>
</feature>
<feature type="domain" description="Aldehyde dehydrogenase" evidence="6">
    <location>
        <begin position="31"/>
        <end position="489"/>
    </location>
</feature>
<dbReference type="FunFam" id="3.40.309.10:FF:000009">
    <property type="entry name" value="Aldehyde dehydrogenase A"/>
    <property type="match status" value="1"/>
</dbReference>
<dbReference type="RefSeq" id="WP_182461428.1">
    <property type="nucleotide sequence ID" value="NZ_CP059732.1"/>
</dbReference>
<dbReference type="Gene3D" id="3.40.309.10">
    <property type="entry name" value="Aldehyde Dehydrogenase, Chain A, domain 2"/>
    <property type="match status" value="1"/>
</dbReference>
<sequence length="500" mass="54351">MLTLEATIGLDDQHAQINYTALNKQFIDGQWVVGREDATVDNLNPFTDEVIHTLRSAGTADVDAAFEAAKRASYTWAATNPLVRRDILLKAAAILLERQDEFIGWLTRETGSTYLKGLLEVQQSHDILVEASSFPTRMHGRTTASTIDGKETYVYRRPLGIVSLISPWNFPLYLSMRTIAPALAVGNTMVVKPASQSLVTGGTIIAKLLEEAGIPAGVFNVVVGKSEIIGDYFTAHPYSRMVSFTGSTPVGKGIGRIAGEGLKKSALELGGNNVFMVLDDADVDKAVDGAVFGRFLHQGQVCMATNRILIHESLYEEFKTKFVARVKQLPYGDPANKNTVVGPLIDHKSVQRILGILQSAVADGAVVETGNVSEGNVLHPTVLSGVTKHMRVFKEEIFGPAVGLVSFADDEEAIELANATDFGLSGALYTRDIYRGMQLARRVETGMMHINDQSANDEVHTPFGGEKSSGTGRFGGDFILEELTTVQWVSVQKVARQYPF</sequence>